<dbReference type="PROSITE" id="PS51257">
    <property type="entry name" value="PROKAR_LIPOPROTEIN"/>
    <property type="match status" value="1"/>
</dbReference>
<keyword evidence="3" id="KW-1185">Reference proteome</keyword>
<dbReference type="AlphaFoldDB" id="A0AAW2ETA9"/>
<sequence>MKLIKVLTPCNLLIIAILACSSLFPAIRKCGHSLDNDPEDQVSRQFTGIRSFSPLLSCARASFARLSPIFSFYAYTLNFRLCPYFFPTVPYFSRFLVPPV</sequence>
<evidence type="ECO:0000313" key="2">
    <source>
        <dbReference type="EMBL" id="KAL0106989.1"/>
    </source>
</evidence>
<comment type="caution">
    <text evidence="2">The sequence shown here is derived from an EMBL/GenBank/DDBJ whole genome shotgun (WGS) entry which is preliminary data.</text>
</comment>
<dbReference type="EMBL" id="JADYXP020000017">
    <property type="protein sequence ID" value="KAL0106989.1"/>
    <property type="molecule type" value="Genomic_DNA"/>
</dbReference>
<feature type="signal peptide" evidence="1">
    <location>
        <begin position="1"/>
        <end position="19"/>
    </location>
</feature>
<dbReference type="Proteomes" id="UP001430953">
    <property type="component" value="Unassembled WGS sequence"/>
</dbReference>
<proteinExistence type="predicted"/>
<gene>
    <name evidence="2" type="ORF">PUN28_015491</name>
</gene>
<keyword evidence="1" id="KW-0732">Signal</keyword>
<evidence type="ECO:0000313" key="3">
    <source>
        <dbReference type="Proteomes" id="UP001430953"/>
    </source>
</evidence>
<name>A0AAW2ETA9_9HYME</name>
<feature type="chain" id="PRO_5043991105" description="Secreted protein" evidence="1">
    <location>
        <begin position="20"/>
        <end position="100"/>
    </location>
</feature>
<evidence type="ECO:0000256" key="1">
    <source>
        <dbReference type="SAM" id="SignalP"/>
    </source>
</evidence>
<organism evidence="2 3">
    <name type="scientific">Cardiocondyla obscurior</name>
    <dbReference type="NCBI Taxonomy" id="286306"/>
    <lineage>
        <taxon>Eukaryota</taxon>
        <taxon>Metazoa</taxon>
        <taxon>Ecdysozoa</taxon>
        <taxon>Arthropoda</taxon>
        <taxon>Hexapoda</taxon>
        <taxon>Insecta</taxon>
        <taxon>Pterygota</taxon>
        <taxon>Neoptera</taxon>
        <taxon>Endopterygota</taxon>
        <taxon>Hymenoptera</taxon>
        <taxon>Apocrita</taxon>
        <taxon>Aculeata</taxon>
        <taxon>Formicoidea</taxon>
        <taxon>Formicidae</taxon>
        <taxon>Myrmicinae</taxon>
        <taxon>Cardiocondyla</taxon>
    </lineage>
</organism>
<evidence type="ECO:0008006" key="4">
    <source>
        <dbReference type="Google" id="ProtNLM"/>
    </source>
</evidence>
<protein>
    <recommendedName>
        <fullName evidence="4">Secreted protein</fullName>
    </recommendedName>
</protein>
<reference evidence="2 3" key="1">
    <citation type="submission" date="2023-03" db="EMBL/GenBank/DDBJ databases">
        <title>High recombination rates correlate with genetic variation in Cardiocondyla obscurior ants.</title>
        <authorList>
            <person name="Errbii M."/>
        </authorList>
    </citation>
    <scope>NUCLEOTIDE SEQUENCE [LARGE SCALE GENOMIC DNA]</scope>
    <source>
        <strain evidence="2">Alpha-2009</strain>
        <tissue evidence="2">Whole body</tissue>
    </source>
</reference>
<accession>A0AAW2ETA9</accession>